<dbReference type="InterPro" id="IPR037171">
    <property type="entry name" value="NagB/RpiA_transferase-like"/>
</dbReference>
<dbReference type="SMART" id="SM00420">
    <property type="entry name" value="HTH_DEOR"/>
    <property type="match status" value="1"/>
</dbReference>
<reference evidence="5 6" key="1">
    <citation type="submission" date="2019-08" db="EMBL/GenBank/DDBJ databases">
        <title>Bacterial whole genome sequence for Glaciihabitans sp. CHu50b-6-2.</title>
        <authorList>
            <person name="Jin L."/>
        </authorList>
    </citation>
    <scope>NUCLEOTIDE SEQUENCE [LARGE SCALE GENOMIC DNA]</scope>
    <source>
        <strain evidence="5 6">CHu50b-6-2</strain>
    </source>
</reference>
<dbReference type="SMART" id="SM01134">
    <property type="entry name" value="DeoRC"/>
    <property type="match status" value="1"/>
</dbReference>
<dbReference type="PRINTS" id="PR00037">
    <property type="entry name" value="HTHLACR"/>
</dbReference>
<evidence type="ECO:0000259" key="4">
    <source>
        <dbReference type="PROSITE" id="PS51000"/>
    </source>
</evidence>
<dbReference type="InterPro" id="IPR036390">
    <property type="entry name" value="WH_DNA-bd_sf"/>
</dbReference>
<dbReference type="InterPro" id="IPR001034">
    <property type="entry name" value="DeoR_HTH"/>
</dbReference>
<dbReference type="PROSITE" id="PS51000">
    <property type="entry name" value="HTH_DEOR_2"/>
    <property type="match status" value="1"/>
</dbReference>
<protein>
    <submittedName>
        <fullName evidence="5">DeoR/GlpR transcriptional regulator</fullName>
    </submittedName>
</protein>
<dbReference type="PANTHER" id="PTHR30363">
    <property type="entry name" value="HTH-TYPE TRANSCRIPTIONAL REGULATOR SRLR-RELATED"/>
    <property type="match status" value="1"/>
</dbReference>
<dbReference type="Gene3D" id="3.40.50.1360">
    <property type="match status" value="1"/>
</dbReference>
<proteinExistence type="predicted"/>
<evidence type="ECO:0000256" key="2">
    <source>
        <dbReference type="ARBA" id="ARBA00023125"/>
    </source>
</evidence>
<sequence length="266" mass="27935">MEAKTRRALIETRVLATGEIDFVSLASEFGVSEMTIRRDVDNLENKGVVRRIVGGAIALVGKSSEPPFEARSAAAAIVKVRLAEAAVQLLQPHETVILDSGSTVLAVARAIKGRGLGLTIVTPSILVAIELADEPDTTVLLTGGLVRPGELSLIGAETQETFARYNCDTYVMGIAGVDMDRGVSEYHREEGNVKKAAAKSADRVIVVADQTKLGRVQLMSVAPLSAIGVLVTDGDPADPTLVAATNAGVEVVCVRNSTTTSQGKMK</sequence>
<dbReference type="InterPro" id="IPR014036">
    <property type="entry name" value="DeoR-like_C"/>
</dbReference>
<dbReference type="InterPro" id="IPR018356">
    <property type="entry name" value="Tscrpt_reg_HTH_DeoR_CS"/>
</dbReference>
<dbReference type="Pfam" id="PF00455">
    <property type="entry name" value="DeoRC"/>
    <property type="match status" value="1"/>
</dbReference>
<dbReference type="GO" id="GO:0003677">
    <property type="term" value="F:DNA binding"/>
    <property type="evidence" value="ECO:0007669"/>
    <property type="project" value="UniProtKB-KW"/>
</dbReference>
<dbReference type="GO" id="GO:0003700">
    <property type="term" value="F:DNA-binding transcription factor activity"/>
    <property type="evidence" value="ECO:0007669"/>
    <property type="project" value="InterPro"/>
</dbReference>
<evidence type="ECO:0000313" key="5">
    <source>
        <dbReference type="EMBL" id="TXN31239.1"/>
    </source>
</evidence>
<comment type="caution">
    <text evidence="5">The sequence shown here is derived from an EMBL/GenBank/DDBJ whole genome shotgun (WGS) entry which is preliminary data.</text>
</comment>
<dbReference type="RefSeq" id="WP_147782825.1">
    <property type="nucleotide sequence ID" value="NZ_VRMG01000005.1"/>
</dbReference>
<feature type="domain" description="HTH deoR-type" evidence="4">
    <location>
        <begin position="3"/>
        <end position="58"/>
    </location>
</feature>
<dbReference type="SUPFAM" id="SSF100950">
    <property type="entry name" value="NagB/RpiA/CoA transferase-like"/>
    <property type="match status" value="1"/>
</dbReference>
<organism evidence="5 6">
    <name type="scientific">Lacisediminihabitans profunda</name>
    <dbReference type="NCBI Taxonomy" id="2594790"/>
    <lineage>
        <taxon>Bacteria</taxon>
        <taxon>Bacillati</taxon>
        <taxon>Actinomycetota</taxon>
        <taxon>Actinomycetes</taxon>
        <taxon>Micrococcales</taxon>
        <taxon>Microbacteriaceae</taxon>
        <taxon>Lacisediminihabitans</taxon>
    </lineage>
</organism>
<dbReference type="InterPro" id="IPR050313">
    <property type="entry name" value="Carb_Metab_HTH_regulators"/>
</dbReference>
<keyword evidence="3" id="KW-0804">Transcription</keyword>
<evidence type="ECO:0000313" key="6">
    <source>
        <dbReference type="Proteomes" id="UP000321379"/>
    </source>
</evidence>
<evidence type="ECO:0000256" key="3">
    <source>
        <dbReference type="ARBA" id="ARBA00023163"/>
    </source>
</evidence>
<gene>
    <name evidence="5" type="ORF">FVP33_06615</name>
</gene>
<dbReference type="PANTHER" id="PTHR30363:SF44">
    <property type="entry name" value="AGA OPERON TRANSCRIPTIONAL REPRESSOR-RELATED"/>
    <property type="match status" value="1"/>
</dbReference>
<keyword evidence="6" id="KW-1185">Reference proteome</keyword>
<keyword evidence="1" id="KW-0805">Transcription regulation</keyword>
<dbReference type="PROSITE" id="PS00894">
    <property type="entry name" value="HTH_DEOR_1"/>
    <property type="match status" value="1"/>
</dbReference>
<dbReference type="SUPFAM" id="SSF46785">
    <property type="entry name" value="Winged helix' DNA-binding domain"/>
    <property type="match status" value="1"/>
</dbReference>
<evidence type="ECO:0000256" key="1">
    <source>
        <dbReference type="ARBA" id="ARBA00023015"/>
    </source>
</evidence>
<name>A0A5C8UUH2_9MICO</name>
<dbReference type="Proteomes" id="UP000321379">
    <property type="component" value="Unassembled WGS sequence"/>
</dbReference>
<dbReference type="EMBL" id="VRMG01000005">
    <property type="protein sequence ID" value="TXN31239.1"/>
    <property type="molecule type" value="Genomic_DNA"/>
</dbReference>
<accession>A0A5C8UUH2</accession>
<dbReference type="Pfam" id="PF08220">
    <property type="entry name" value="HTH_DeoR"/>
    <property type="match status" value="1"/>
</dbReference>
<dbReference type="AlphaFoldDB" id="A0A5C8UUH2"/>
<keyword evidence="2" id="KW-0238">DNA-binding</keyword>